<dbReference type="AlphaFoldDB" id="A0A413RBS3"/>
<name>A0A413RBS3_9FIRM</name>
<dbReference type="PANTHER" id="PTHR11070">
    <property type="entry name" value="UVRD / RECB / PCRA DNA HELICASE FAMILY MEMBER"/>
    <property type="match status" value="1"/>
</dbReference>
<dbReference type="Gene3D" id="3.90.320.10">
    <property type="match status" value="1"/>
</dbReference>
<dbReference type="PROSITE" id="PS51217">
    <property type="entry name" value="UVRD_HELICASE_CTER"/>
    <property type="match status" value="1"/>
</dbReference>
<evidence type="ECO:0000256" key="4">
    <source>
        <dbReference type="ARBA" id="ARBA00022801"/>
    </source>
</evidence>
<gene>
    <name evidence="17" type="primary">addA</name>
    <name evidence="17" type="ORF">DW944_02890</name>
</gene>
<evidence type="ECO:0000256" key="1">
    <source>
        <dbReference type="ARBA" id="ARBA00022722"/>
    </source>
</evidence>
<dbReference type="Pfam" id="PF13361">
    <property type="entry name" value="UvrD_C"/>
    <property type="match status" value="1"/>
</dbReference>
<dbReference type="GO" id="GO:0004527">
    <property type="term" value="F:exonuclease activity"/>
    <property type="evidence" value="ECO:0007669"/>
    <property type="project" value="UniProtKB-KW"/>
</dbReference>
<evidence type="ECO:0000313" key="17">
    <source>
        <dbReference type="EMBL" id="RHA20103.1"/>
    </source>
</evidence>
<dbReference type="GO" id="GO:0016887">
    <property type="term" value="F:ATP hydrolysis activity"/>
    <property type="evidence" value="ECO:0007669"/>
    <property type="project" value="RHEA"/>
</dbReference>
<feature type="domain" description="UvrD-like helicase C-terminal" evidence="16">
    <location>
        <begin position="482"/>
        <end position="776"/>
    </location>
</feature>
<dbReference type="PANTHER" id="PTHR11070:SF48">
    <property type="entry name" value="ATP-DEPENDENT HELICASE_NUCLEASE SUBUNIT A"/>
    <property type="match status" value="1"/>
</dbReference>
<dbReference type="InterPro" id="IPR000212">
    <property type="entry name" value="DNA_helicase_UvrD/REP"/>
</dbReference>
<keyword evidence="6 17" id="KW-0269">Exonuclease</keyword>
<dbReference type="Gene3D" id="3.40.50.300">
    <property type="entry name" value="P-loop containing nucleotide triphosphate hydrolases"/>
    <property type="match status" value="4"/>
</dbReference>
<evidence type="ECO:0000256" key="11">
    <source>
        <dbReference type="ARBA" id="ARBA00034617"/>
    </source>
</evidence>
<dbReference type="NCBIfam" id="TIGR02785">
    <property type="entry name" value="addA_Gpos"/>
    <property type="match status" value="1"/>
</dbReference>
<dbReference type="EMBL" id="QSFD01000002">
    <property type="protein sequence ID" value="RHA20103.1"/>
    <property type="molecule type" value="Genomic_DNA"/>
</dbReference>
<accession>A0A413RBS3</accession>
<comment type="caution">
    <text evidence="17">The sequence shown here is derived from an EMBL/GenBank/DDBJ whole genome shotgun (WGS) entry which is preliminary data.</text>
</comment>
<dbReference type="SUPFAM" id="SSF52980">
    <property type="entry name" value="Restriction endonuclease-like"/>
    <property type="match status" value="1"/>
</dbReference>
<feature type="binding site" evidence="14">
    <location>
        <begin position="22"/>
        <end position="29"/>
    </location>
    <ligand>
        <name>ATP</name>
        <dbReference type="ChEBI" id="CHEBI:30616"/>
    </ligand>
</feature>
<evidence type="ECO:0000256" key="7">
    <source>
        <dbReference type="ARBA" id="ARBA00022840"/>
    </source>
</evidence>
<keyword evidence="1" id="KW-0540">Nuclease</keyword>
<dbReference type="InterPro" id="IPR014016">
    <property type="entry name" value="UvrD-like_ATP-bd"/>
</dbReference>
<dbReference type="EC" id="5.6.2.4" evidence="12"/>
<dbReference type="GO" id="GO:0006302">
    <property type="term" value="P:double-strand break repair"/>
    <property type="evidence" value="ECO:0007669"/>
    <property type="project" value="InterPro"/>
</dbReference>
<evidence type="ECO:0000313" key="18">
    <source>
        <dbReference type="Proteomes" id="UP000284779"/>
    </source>
</evidence>
<keyword evidence="5 14" id="KW-0347">Helicase</keyword>
<keyword evidence="2 14" id="KW-0547">Nucleotide-binding</keyword>
<dbReference type="InterPro" id="IPR011335">
    <property type="entry name" value="Restrct_endonuc-II-like"/>
</dbReference>
<dbReference type="Pfam" id="PF12705">
    <property type="entry name" value="PDDEXK_1"/>
    <property type="match status" value="1"/>
</dbReference>
<evidence type="ECO:0000256" key="12">
    <source>
        <dbReference type="ARBA" id="ARBA00034808"/>
    </source>
</evidence>
<dbReference type="InterPro" id="IPR014152">
    <property type="entry name" value="AddA"/>
</dbReference>
<dbReference type="GO" id="GO:0003677">
    <property type="term" value="F:DNA binding"/>
    <property type="evidence" value="ECO:0007669"/>
    <property type="project" value="UniProtKB-KW"/>
</dbReference>
<keyword evidence="3" id="KW-0227">DNA damage</keyword>
<dbReference type="Proteomes" id="UP000284779">
    <property type="component" value="Unassembled WGS sequence"/>
</dbReference>
<dbReference type="SUPFAM" id="SSF52540">
    <property type="entry name" value="P-loop containing nucleoside triphosphate hydrolases"/>
    <property type="match status" value="1"/>
</dbReference>
<keyword evidence="18" id="KW-1185">Reference proteome</keyword>
<sequence>MKWTDKQQKVIDTRDRNILVSAAAGSGKTAVLVERIIKMITDEENPTDVNQLLVVTFTRAAASEMKERIREALEKIEEDNPNDLNVQKQLSLIHNANISTIDSFCARVVKDNFDKIDLDPNFRIADENEIEMLQSDIVEEMLEEYYLAADDEFMELAEKYSTGKTSDSIGELILRMYKFASGQIEPEKWIKEAISVYDVSSKEEMEQSKWMQGYLELQKNRLEGILSQINIALTISESEDGPKCAKALTPIIDKLQEITESRTYSAMQSELQNIPSTRVSGKKDCNERKKEQVKAIKNDATKAIKDLTTKQFNLTLNQVFESICETKSSVEYIGKLTLEFMKRLKEQKEEKGIMDFNDQAFFALHILNNYDKDGNLVPSETAKNMATQFKEIMIDEYQDSNIIQEAILSAITKGFGINNMFMVGDVKQSIYRFRNAEPKLFLEKYNSFSDDPSADSVKIVLDKNFRSRREVIESVNFLFDFVMHKEVGGIDYKNGNGLVLGADYDEPPAGQDNSTEFVMVEGGDKSDEAAYVARKIKEITNPETGLKITEKGKDMRPVRYGDIVILLRSMKDNSDIYREQLENNGIPVFAESKTGYYKTMEVMTITNMLSIIDNPRQDIPLAAVLTSPMFGFDSNQLAIIKTENVCESFYDCVEQYSLSGSDVELRTRLTEFLNTLTKFRNMVPYTTVYDLINTLLDETGYAFYIRSMPGGKKRLLNIQALKEKAVAYDETSYKGLFNFLRYIEKIQYLAKDDGEASTVNENDNIVRIMSIHKSKGLQFPVVFLCNTNGTSKNEANQLVSGADGNIGIDCINNKLKTKQTPLLKTYIRMSNKEEDVAETLRILYVALTRAKEKLYITGLVKNAEKQIGEFESQIYDNSELMLYNDVIGAKTIMELIGKTIGRNKAFDCVRTDKDATECGNPLYDKDSFIKVKVEEQPDVILGLAAEDITDSIKKETMLMEMKQLANKENASIEKLFQRFQFQYPYIEDITLHSKASVTEIKKQSQGMEQEEEQDAFQAFGEEVELPEIIPDFEKEDIDEPQYLTGAMRGTAYHRIFELLDMELEEYNQETVKKMIDGFVDAGLIDRMGAASVMRKDIIDFTKSDLFRRMKKAYANNQLYREQHFLMGVPACEINSNTTSKETMIIQGIIDLCFVENDKYVIVDYKTDKVDTMEELVERYHVQLECYKLAIEQILGSEPGVNKVSEMIIYSVHLGQQITIK</sequence>
<keyword evidence="10" id="KW-0413">Isomerase</keyword>
<evidence type="ECO:0000256" key="10">
    <source>
        <dbReference type="ARBA" id="ARBA00023235"/>
    </source>
</evidence>
<proteinExistence type="predicted"/>
<dbReference type="GO" id="GO:0005829">
    <property type="term" value="C:cytosol"/>
    <property type="evidence" value="ECO:0007669"/>
    <property type="project" value="TreeGrafter"/>
</dbReference>
<evidence type="ECO:0000259" key="15">
    <source>
        <dbReference type="PROSITE" id="PS51198"/>
    </source>
</evidence>
<keyword evidence="9" id="KW-0234">DNA repair</keyword>
<dbReference type="GO" id="GO:0000725">
    <property type="term" value="P:recombinational repair"/>
    <property type="evidence" value="ECO:0007669"/>
    <property type="project" value="TreeGrafter"/>
</dbReference>
<dbReference type="Gene3D" id="1.10.486.10">
    <property type="entry name" value="PCRA, domain 4"/>
    <property type="match status" value="1"/>
</dbReference>
<evidence type="ECO:0000256" key="2">
    <source>
        <dbReference type="ARBA" id="ARBA00022741"/>
    </source>
</evidence>
<dbReference type="InterPro" id="IPR038726">
    <property type="entry name" value="PDDEXK_AddAB-type"/>
</dbReference>
<evidence type="ECO:0000256" key="5">
    <source>
        <dbReference type="ARBA" id="ARBA00022806"/>
    </source>
</evidence>
<evidence type="ECO:0000256" key="6">
    <source>
        <dbReference type="ARBA" id="ARBA00022839"/>
    </source>
</evidence>
<keyword evidence="7 14" id="KW-0067">ATP-binding</keyword>
<organism evidence="17 18">
    <name type="scientific">Eubacterium ventriosum</name>
    <dbReference type="NCBI Taxonomy" id="39496"/>
    <lineage>
        <taxon>Bacteria</taxon>
        <taxon>Bacillati</taxon>
        <taxon>Bacillota</taxon>
        <taxon>Clostridia</taxon>
        <taxon>Eubacteriales</taxon>
        <taxon>Eubacteriaceae</taxon>
        <taxon>Eubacterium</taxon>
    </lineage>
</organism>
<dbReference type="Pfam" id="PF00580">
    <property type="entry name" value="UvrD-helicase"/>
    <property type="match status" value="2"/>
</dbReference>
<dbReference type="InterPro" id="IPR011604">
    <property type="entry name" value="PDDEXK-like_dom_sf"/>
</dbReference>
<dbReference type="InterPro" id="IPR014017">
    <property type="entry name" value="DNA_helicase_UvrD-like_C"/>
</dbReference>
<evidence type="ECO:0000259" key="16">
    <source>
        <dbReference type="PROSITE" id="PS51217"/>
    </source>
</evidence>
<evidence type="ECO:0000256" key="14">
    <source>
        <dbReference type="PROSITE-ProRule" id="PRU00560"/>
    </source>
</evidence>
<protein>
    <recommendedName>
        <fullName evidence="12">DNA 3'-5' helicase</fullName>
        <ecNumber evidence="12">5.6.2.4</ecNumber>
    </recommendedName>
</protein>
<evidence type="ECO:0000256" key="9">
    <source>
        <dbReference type="ARBA" id="ARBA00023204"/>
    </source>
</evidence>
<keyword evidence="4 14" id="KW-0378">Hydrolase</keyword>
<dbReference type="InterPro" id="IPR027417">
    <property type="entry name" value="P-loop_NTPase"/>
</dbReference>
<dbReference type="PROSITE" id="PS51198">
    <property type="entry name" value="UVRD_HELICASE_ATP_BIND"/>
    <property type="match status" value="1"/>
</dbReference>
<dbReference type="RefSeq" id="WP_117969621.1">
    <property type="nucleotide sequence ID" value="NZ_JAFILN010000011.1"/>
</dbReference>
<dbReference type="CDD" id="cd17932">
    <property type="entry name" value="DEXQc_UvrD"/>
    <property type="match status" value="1"/>
</dbReference>
<evidence type="ECO:0000256" key="8">
    <source>
        <dbReference type="ARBA" id="ARBA00023125"/>
    </source>
</evidence>
<feature type="domain" description="UvrD-like helicase ATP-binding" evidence="15">
    <location>
        <begin position="1"/>
        <end position="468"/>
    </location>
</feature>
<evidence type="ECO:0000256" key="13">
    <source>
        <dbReference type="ARBA" id="ARBA00048988"/>
    </source>
</evidence>
<dbReference type="GO" id="GO:0005524">
    <property type="term" value="F:ATP binding"/>
    <property type="evidence" value="ECO:0007669"/>
    <property type="project" value="UniProtKB-UniRule"/>
</dbReference>
<reference evidence="17 18" key="1">
    <citation type="submission" date="2018-08" db="EMBL/GenBank/DDBJ databases">
        <title>A genome reference for cultivated species of the human gut microbiota.</title>
        <authorList>
            <person name="Zou Y."/>
            <person name="Xue W."/>
            <person name="Luo G."/>
        </authorList>
    </citation>
    <scope>NUCLEOTIDE SEQUENCE [LARGE SCALE GENOMIC DNA]</scope>
    <source>
        <strain evidence="17 18">AM44-11BH</strain>
    </source>
</reference>
<keyword evidence="8" id="KW-0238">DNA-binding</keyword>
<evidence type="ECO:0000256" key="3">
    <source>
        <dbReference type="ARBA" id="ARBA00022763"/>
    </source>
</evidence>
<comment type="catalytic activity">
    <reaction evidence="11">
        <text>Couples ATP hydrolysis with the unwinding of duplex DNA by translocating in the 3'-5' direction.</text>
        <dbReference type="EC" id="5.6.2.4"/>
    </reaction>
</comment>
<dbReference type="FunFam" id="3.40.50.300:FF:001236">
    <property type="entry name" value="ATP-dependent helicase/nuclease subunit A"/>
    <property type="match status" value="1"/>
</dbReference>
<dbReference type="GO" id="GO:0033202">
    <property type="term" value="C:DNA helicase complex"/>
    <property type="evidence" value="ECO:0007669"/>
    <property type="project" value="TreeGrafter"/>
</dbReference>
<dbReference type="GO" id="GO:0043138">
    <property type="term" value="F:3'-5' DNA helicase activity"/>
    <property type="evidence" value="ECO:0007669"/>
    <property type="project" value="UniProtKB-EC"/>
</dbReference>
<comment type="catalytic activity">
    <reaction evidence="13">
        <text>ATP + H2O = ADP + phosphate + H(+)</text>
        <dbReference type="Rhea" id="RHEA:13065"/>
        <dbReference type="ChEBI" id="CHEBI:15377"/>
        <dbReference type="ChEBI" id="CHEBI:15378"/>
        <dbReference type="ChEBI" id="CHEBI:30616"/>
        <dbReference type="ChEBI" id="CHEBI:43474"/>
        <dbReference type="ChEBI" id="CHEBI:456216"/>
        <dbReference type="EC" id="5.6.2.4"/>
    </reaction>
</comment>